<keyword evidence="8 12" id="KW-0443">Lipid metabolism</keyword>
<feature type="domain" description="PLD phosphodiesterase" evidence="14">
    <location>
        <begin position="400"/>
        <end position="427"/>
    </location>
</feature>
<keyword evidence="2 12" id="KW-1003">Cell membrane</keyword>
<evidence type="ECO:0000259" key="14">
    <source>
        <dbReference type="PROSITE" id="PS50035"/>
    </source>
</evidence>
<evidence type="ECO:0000256" key="6">
    <source>
        <dbReference type="ARBA" id="ARBA00022737"/>
    </source>
</evidence>
<keyword evidence="16" id="KW-1185">Reference proteome</keyword>
<feature type="active site" evidence="12">
    <location>
        <position position="407"/>
    </location>
</feature>
<dbReference type="PROSITE" id="PS50035">
    <property type="entry name" value="PLD"/>
    <property type="match status" value="2"/>
</dbReference>
<evidence type="ECO:0000313" key="16">
    <source>
        <dbReference type="Proteomes" id="UP000030889"/>
    </source>
</evidence>
<feature type="transmembrane region" description="Helical" evidence="12">
    <location>
        <begin position="12"/>
        <end position="34"/>
    </location>
</feature>
<dbReference type="NCBIfam" id="TIGR04265">
    <property type="entry name" value="bac_cardiolipin"/>
    <property type="match status" value="1"/>
</dbReference>
<evidence type="ECO:0000256" key="1">
    <source>
        <dbReference type="ARBA" id="ARBA00004651"/>
    </source>
</evidence>
<feature type="active site" evidence="12">
    <location>
        <position position="229"/>
    </location>
</feature>
<feature type="active site" evidence="12">
    <location>
        <position position="412"/>
    </location>
</feature>
<feature type="transmembrane region" description="Helical" evidence="12">
    <location>
        <begin position="202"/>
        <end position="220"/>
    </location>
</feature>
<dbReference type="EC" id="2.7.8.-" evidence="12 13"/>
<keyword evidence="6" id="KW-0677">Repeat</keyword>
<accession>A0ABR4YIV5</accession>
<comment type="caution">
    <text evidence="15">The sequence shown here is derived from an EMBL/GenBank/DDBJ whole genome shotgun (WGS) entry which is preliminary data.</text>
</comment>
<proteinExistence type="inferred from homology"/>
<comment type="similarity">
    <text evidence="12">Belongs to the phospholipase D family. Cardiolipin synthase subfamily.</text>
</comment>
<evidence type="ECO:0000256" key="10">
    <source>
        <dbReference type="ARBA" id="ARBA00023209"/>
    </source>
</evidence>
<evidence type="ECO:0000256" key="9">
    <source>
        <dbReference type="ARBA" id="ARBA00023136"/>
    </source>
</evidence>
<dbReference type="SUPFAM" id="SSF56024">
    <property type="entry name" value="Phospholipase D/nuclease"/>
    <property type="match status" value="2"/>
</dbReference>
<name>A0ABR4YIV5_9BACT</name>
<keyword evidence="7 12" id="KW-1133">Transmembrane helix</keyword>
<comment type="subcellular location">
    <subcellularLocation>
        <location evidence="1 12">Cell membrane</location>
        <topology evidence="1 12">Multi-pass membrane protein</topology>
    </subcellularLocation>
</comment>
<protein>
    <recommendedName>
        <fullName evidence="12 13">Cardiolipin synthase</fullName>
        <shortName evidence="12">CL synthase</shortName>
        <ecNumber evidence="12 13">2.7.8.-</ecNumber>
    </recommendedName>
</protein>
<keyword evidence="9 12" id="KW-0472">Membrane</keyword>
<keyword evidence="11 12" id="KW-1208">Phospholipid metabolism</keyword>
<dbReference type="Gene3D" id="3.30.870.10">
    <property type="entry name" value="Endonuclease Chain A"/>
    <property type="match status" value="2"/>
</dbReference>
<evidence type="ECO:0000256" key="2">
    <source>
        <dbReference type="ARBA" id="ARBA00022475"/>
    </source>
</evidence>
<dbReference type="HAMAP" id="MF_01916">
    <property type="entry name" value="Cardiolipin_synth_Cls"/>
    <property type="match status" value="1"/>
</dbReference>
<sequence length="487" mass="55578">MFASMISMSDIRSVIMALYFVIIAAAVIVIVHDLRDPVKALSWILVITLLPVVGIVFYMVFGRNYRKEKIFNRKEIDDFEQIGRLCRVQLRELVDPDIQHIEPIEANKDIITLLLNNNRALLTVRNKVKILNDGKAKFEELFEAIEGAVSSVHLEYYIFENDETGRRLTDLLARKVKEGVEVRLIYDDVGSWNMKRRHARRLRAMGIRVCCFMPVVFPWLTSKLNNRNHRKIVVVDGKIGFTGGINVADRYVHGTKFGPWRDTHLRIEGDAVNMLQAIFMTDWYFVSGKELLNDEKYFPKSRIRTRSPMQIASSGPDSDWASIMQAFFAAINKARKSIYISTPYFLPNQAILTALKVAALSGVDVRIILPFRSDSKIVYWASRSYIGEMLDAGIKVYFFCKGFNHSKILIIDDNFCSVGSANMDIRSFEDNFEVSAIMYDPKVAEELTGYFLGDIGNSVAVTPESWENRPNLHAVYESLARLASPLL</sequence>
<comment type="catalytic activity">
    <reaction evidence="12">
        <text>2 a 1,2-diacyl-sn-glycero-3-phospho-(1'-sn-glycerol) = a cardiolipin + glycerol</text>
        <dbReference type="Rhea" id="RHEA:31451"/>
        <dbReference type="ChEBI" id="CHEBI:17754"/>
        <dbReference type="ChEBI" id="CHEBI:62237"/>
        <dbReference type="ChEBI" id="CHEBI:64716"/>
    </reaction>
</comment>
<dbReference type="CDD" id="cd09112">
    <property type="entry name" value="PLDc_CLS_2"/>
    <property type="match status" value="1"/>
</dbReference>
<dbReference type="InterPro" id="IPR027379">
    <property type="entry name" value="CLS_N"/>
</dbReference>
<evidence type="ECO:0000256" key="7">
    <source>
        <dbReference type="ARBA" id="ARBA00022989"/>
    </source>
</evidence>
<dbReference type="Pfam" id="PF13396">
    <property type="entry name" value="PLDc_N"/>
    <property type="match status" value="1"/>
</dbReference>
<keyword evidence="4 12" id="KW-0808">Transferase</keyword>
<keyword evidence="5 12" id="KW-0812">Transmembrane</keyword>
<dbReference type="PANTHER" id="PTHR21248">
    <property type="entry name" value="CARDIOLIPIN SYNTHASE"/>
    <property type="match status" value="1"/>
</dbReference>
<dbReference type="PANTHER" id="PTHR21248:SF22">
    <property type="entry name" value="PHOSPHOLIPASE D"/>
    <property type="match status" value="1"/>
</dbReference>
<keyword evidence="10 12" id="KW-0594">Phospholipid biosynthesis</keyword>
<dbReference type="CDD" id="cd09110">
    <property type="entry name" value="PLDc_CLS_1"/>
    <property type="match status" value="1"/>
</dbReference>
<dbReference type="Pfam" id="PF13091">
    <property type="entry name" value="PLDc_2"/>
    <property type="match status" value="2"/>
</dbReference>
<evidence type="ECO:0000256" key="11">
    <source>
        <dbReference type="ARBA" id="ARBA00023264"/>
    </source>
</evidence>
<dbReference type="InterPro" id="IPR025202">
    <property type="entry name" value="PLD-like_dom"/>
</dbReference>
<reference evidence="15 16" key="1">
    <citation type="submission" date="2014-09" db="EMBL/GenBank/DDBJ databases">
        <title>Alistipes sp. 627, sp. nov., a novel member of the family Rikenellaceae isolated from human faeces.</title>
        <authorList>
            <person name="Shkoporov A.N."/>
            <person name="Chaplin A.V."/>
            <person name="Motuzova O.V."/>
            <person name="Kafarskaia L.I."/>
            <person name="Khokhlova E.V."/>
            <person name="Efimov B.A."/>
        </authorList>
    </citation>
    <scope>NUCLEOTIDE SEQUENCE [LARGE SCALE GENOMIC DNA]</scope>
    <source>
        <strain evidence="15 16">627</strain>
    </source>
</reference>
<feature type="domain" description="PLD phosphodiesterase" evidence="14">
    <location>
        <begin position="224"/>
        <end position="251"/>
    </location>
</feature>
<dbReference type="Proteomes" id="UP000030889">
    <property type="component" value="Unassembled WGS sequence"/>
</dbReference>
<feature type="active site" evidence="12">
    <location>
        <position position="405"/>
    </location>
</feature>
<dbReference type="InterPro" id="IPR030874">
    <property type="entry name" value="Cardiolipin_synth_Firmi"/>
</dbReference>
<organism evidence="15 16">
    <name type="scientific">Alistipes inops</name>
    <dbReference type="NCBI Taxonomy" id="1501391"/>
    <lineage>
        <taxon>Bacteria</taxon>
        <taxon>Pseudomonadati</taxon>
        <taxon>Bacteroidota</taxon>
        <taxon>Bacteroidia</taxon>
        <taxon>Bacteroidales</taxon>
        <taxon>Rikenellaceae</taxon>
        <taxon>Alistipes</taxon>
    </lineage>
</organism>
<evidence type="ECO:0000256" key="8">
    <source>
        <dbReference type="ARBA" id="ARBA00023098"/>
    </source>
</evidence>
<dbReference type="SMART" id="SM00155">
    <property type="entry name" value="PLDc"/>
    <property type="match status" value="2"/>
</dbReference>
<keyword evidence="3 12" id="KW-0444">Lipid biosynthesis</keyword>
<feature type="active site" evidence="12">
    <location>
        <position position="236"/>
    </location>
</feature>
<dbReference type="InterPro" id="IPR022924">
    <property type="entry name" value="Cardiolipin_synthase"/>
</dbReference>
<gene>
    <name evidence="15" type="ORF">LG35_04665</name>
</gene>
<dbReference type="EMBL" id="JRGF01000005">
    <property type="protein sequence ID" value="KHE42203.1"/>
    <property type="molecule type" value="Genomic_DNA"/>
</dbReference>
<evidence type="ECO:0000256" key="5">
    <source>
        <dbReference type="ARBA" id="ARBA00022692"/>
    </source>
</evidence>
<evidence type="ECO:0000256" key="3">
    <source>
        <dbReference type="ARBA" id="ARBA00022516"/>
    </source>
</evidence>
<evidence type="ECO:0000256" key="13">
    <source>
        <dbReference type="NCBIfam" id="TIGR04265"/>
    </source>
</evidence>
<evidence type="ECO:0000256" key="4">
    <source>
        <dbReference type="ARBA" id="ARBA00022679"/>
    </source>
</evidence>
<comment type="function">
    <text evidence="12">Catalyzes the reversible phosphatidyl group transfer from one phosphatidylglycerol molecule to another to form cardiolipin (CL) (diphosphatidylglycerol) and glycerol.</text>
</comment>
<evidence type="ECO:0000313" key="15">
    <source>
        <dbReference type="EMBL" id="KHE42203.1"/>
    </source>
</evidence>
<feature type="transmembrane region" description="Helical" evidence="12">
    <location>
        <begin position="40"/>
        <end position="61"/>
    </location>
</feature>
<feature type="active site" evidence="12">
    <location>
        <position position="231"/>
    </location>
</feature>
<evidence type="ECO:0000256" key="12">
    <source>
        <dbReference type="HAMAP-Rule" id="MF_01916"/>
    </source>
</evidence>
<dbReference type="InterPro" id="IPR001736">
    <property type="entry name" value="PLipase_D/transphosphatidylase"/>
</dbReference>